<dbReference type="SUPFAM" id="SSF56645">
    <property type="entry name" value="Acyl-CoA dehydrogenase NM domain-like"/>
    <property type="match status" value="1"/>
</dbReference>
<dbReference type="InterPro" id="IPR036250">
    <property type="entry name" value="AcylCo_DH-like_C"/>
</dbReference>
<proteinExistence type="predicted"/>
<feature type="binding site" evidence="4">
    <location>
        <begin position="151"/>
        <end position="154"/>
    </location>
    <ligand>
        <name>FAD</name>
        <dbReference type="ChEBI" id="CHEBI:57692"/>
    </ligand>
</feature>
<accession>A0A5R8YR58</accession>
<dbReference type="SUPFAM" id="SSF47203">
    <property type="entry name" value="Acyl-CoA dehydrogenase C-terminal domain-like"/>
    <property type="match status" value="1"/>
</dbReference>
<dbReference type="InterPro" id="IPR004925">
    <property type="entry name" value="HpaB/PvcC/4-BUDH"/>
</dbReference>
<keyword evidence="2 4" id="KW-0274">FAD</keyword>
<dbReference type="OrthoDB" id="9785230at2"/>
<dbReference type="Gene3D" id="1.20.140.10">
    <property type="entry name" value="Butyryl-CoA Dehydrogenase, subunit A, domain 3"/>
    <property type="match status" value="1"/>
</dbReference>
<evidence type="ECO:0000259" key="5">
    <source>
        <dbReference type="Pfam" id="PF03241"/>
    </source>
</evidence>
<evidence type="ECO:0000256" key="2">
    <source>
        <dbReference type="ARBA" id="ARBA00022827"/>
    </source>
</evidence>
<dbReference type="GO" id="GO:0004497">
    <property type="term" value="F:monooxygenase activity"/>
    <property type="evidence" value="ECO:0007669"/>
    <property type="project" value="UniProtKB-KW"/>
</dbReference>
<keyword evidence="1" id="KW-0285">Flavoprotein</keyword>
<dbReference type="InterPro" id="IPR009100">
    <property type="entry name" value="AcylCoA_DH/oxidase_NM_dom_sf"/>
</dbReference>
<dbReference type="Pfam" id="PF11794">
    <property type="entry name" value="HpaB_N"/>
    <property type="match status" value="1"/>
</dbReference>
<organism evidence="7 8">
    <name type="scientific">Microbispora triticiradicis</name>
    <dbReference type="NCBI Taxonomy" id="2200763"/>
    <lineage>
        <taxon>Bacteria</taxon>
        <taxon>Bacillati</taxon>
        <taxon>Actinomycetota</taxon>
        <taxon>Actinomycetes</taxon>
        <taxon>Streptosporangiales</taxon>
        <taxon>Streptosporangiaceae</taxon>
        <taxon>Microbispora</taxon>
    </lineage>
</organism>
<feature type="domain" description="HpaB/PvcC/4-BUDH N-terminal" evidence="6">
    <location>
        <begin position="4"/>
        <end position="268"/>
    </location>
</feature>
<dbReference type="PANTHER" id="PTHR36117:SF3">
    <property type="entry name" value="4-HYDROXYPHENYLACETATE 3-MONOOXYGENASE-RELATED"/>
    <property type="match status" value="1"/>
</dbReference>
<dbReference type="InterPro" id="IPR024674">
    <property type="entry name" value="HpaB/PvcC/4-BUDH_N"/>
</dbReference>
<evidence type="ECO:0000313" key="7">
    <source>
        <dbReference type="EMBL" id="TLP55764.1"/>
    </source>
</evidence>
<comment type="caution">
    <text evidence="7">The sequence shown here is derived from an EMBL/GenBank/DDBJ whole genome shotgun (WGS) entry which is preliminary data.</text>
</comment>
<evidence type="ECO:0000313" key="8">
    <source>
        <dbReference type="Proteomes" id="UP000309033"/>
    </source>
</evidence>
<dbReference type="AlphaFoldDB" id="A0A5R8YR58"/>
<evidence type="ECO:0000256" key="1">
    <source>
        <dbReference type="ARBA" id="ARBA00022630"/>
    </source>
</evidence>
<dbReference type="GO" id="GO:0016627">
    <property type="term" value="F:oxidoreductase activity, acting on the CH-CH group of donors"/>
    <property type="evidence" value="ECO:0007669"/>
    <property type="project" value="InterPro"/>
</dbReference>
<dbReference type="PIRSF" id="PIRSF000331">
    <property type="entry name" value="HpaA_HpaB"/>
    <property type="match status" value="1"/>
</dbReference>
<keyword evidence="8" id="KW-1185">Reference proteome</keyword>
<dbReference type="Pfam" id="PF03241">
    <property type="entry name" value="HpaB"/>
    <property type="match status" value="1"/>
</dbReference>
<protein>
    <submittedName>
        <fullName evidence="7">4-hydroxyphenylacetate 3-monooxygenase</fullName>
    </submittedName>
</protein>
<evidence type="ECO:0000259" key="6">
    <source>
        <dbReference type="Pfam" id="PF11794"/>
    </source>
</evidence>
<feature type="binding site" evidence="4">
    <location>
        <begin position="145"/>
        <end position="147"/>
    </location>
    <ligand>
        <name>FAD</name>
        <dbReference type="ChEBI" id="CHEBI:57692"/>
    </ligand>
</feature>
<evidence type="ECO:0000256" key="3">
    <source>
        <dbReference type="ARBA" id="ARBA00023002"/>
    </source>
</evidence>
<sequence length="485" mass="53428">MTRTGKDYLDALRDGRTIWLDGERVDDLTTHPAFRRSVRSIADLYDLTAEHPETLTASVPGVDGPVSRAYQIPRTKDELKAKGRAFKLWSEATFGFLGRSPDYMASAVAGMATVPGVLARDGFDGSANLVAHWRRMAEGDLYQAHTLVNPQIDRTKAPSEQMEDDLCLRVVAERDDGIVVRGAKMIGTAAALADEILVGVTQRMPPSEADYAVSFSVPVAAPGISFVSRTSYEARATSVFDYPLASRLDENDALVVYDDVFVPWERVFAYRDPEACHAQFWKTPAFVSFVHHGATRFWTKLEFLTGIAILVAKANNVYDMPPVRMQIGKLLSWVNTAKALVVAAEELCEPVPGADAVMPHRETAYAQLAVGPDLYPKVINEIKLLAGGGLIQLPSSYRDLLRPEVAALLGKYVKSPGYDAEARIKLFKLAWDAVGSEFAGRHDQYERFYHGAPHVYLPALVREGDPGRYAALADRCLDGYELEDG</sequence>
<evidence type="ECO:0000256" key="4">
    <source>
        <dbReference type="PIRSR" id="PIRSR000331-2"/>
    </source>
</evidence>
<feature type="binding site" evidence="4">
    <location>
        <position position="188"/>
    </location>
    <ligand>
        <name>FAD</name>
        <dbReference type="ChEBI" id="CHEBI:57692"/>
    </ligand>
</feature>
<dbReference type="Proteomes" id="UP000309033">
    <property type="component" value="Unassembled WGS sequence"/>
</dbReference>
<dbReference type="EMBL" id="VANP01000010">
    <property type="protein sequence ID" value="TLP55764.1"/>
    <property type="molecule type" value="Genomic_DNA"/>
</dbReference>
<gene>
    <name evidence="7" type="ORF">FED44_25380</name>
</gene>
<feature type="domain" description="HpaB/PvcC/4-BUDH C-terminal" evidence="5">
    <location>
        <begin position="276"/>
        <end position="477"/>
    </location>
</feature>
<keyword evidence="3" id="KW-0560">Oxidoreductase</keyword>
<dbReference type="PANTHER" id="PTHR36117">
    <property type="entry name" value="4-HYDROXYPHENYLACETATE 3-MONOOXYGENASE-RELATED"/>
    <property type="match status" value="1"/>
</dbReference>
<dbReference type="InterPro" id="IPR046373">
    <property type="entry name" value="Acyl-CoA_Oxase/DH_mid-dom_sf"/>
</dbReference>
<dbReference type="Gene3D" id="1.10.3140.10">
    <property type="entry name" value="4-hydroxybutyryl-coa dehydratase, domain 1"/>
    <property type="match status" value="1"/>
</dbReference>
<dbReference type="InterPro" id="IPR024719">
    <property type="entry name" value="HpaB/PvcC/4-BUDH_C"/>
</dbReference>
<reference evidence="7" key="1">
    <citation type="submission" date="2019-05" db="EMBL/GenBank/DDBJ databases">
        <title>Isolation, diversity and antifungal activity of Actinobacteria from wheat.</title>
        <authorList>
            <person name="Yu B."/>
        </authorList>
    </citation>
    <scope>NUCLEOTIDE SEQUENCE [LARGE SCALE GENOMIC DNA]</scope>
    <source>
        <strain evidence="7">NEAU-HEGS1-5</strain>
    </source>
</reference>
<dbReference type="Gene3D" id="2.40.110.10">
    <property type="entry name" value="Butyryl-CoA Dehydrogenase, subunit A, domain 2"/>
    <property type="match status" value="1"/>
</dbReference>
<name>A0A5R8YR58_9ACTN</name>